<protein>
    <submittedName>
        <fullName evidence="2">Ribonuclease H</fullName>
    </submittedName>
</protein>
<dbReference type="InterPro" id="IPR026960">
    <property type="entry name" value="RVT-Znf"/>
</dbReference>
<accession>A0A835CJF6</accession>
<evidence type="ECO:0000313" key="2">
    <source>
        <dbReference type="EMBL" id="KAF7841337.1"/>
    </source>
</evidence>
<dbReference type="Pfam" id="PF13966">
    <property type="entry name" value="zf-RVT"/>
    <property type="match status" value="1"/>
</dbReference>
<dbReference type="InterPro" id="IPR036691">
    <property type="entry name" value="Endo/exonu/phosph_ase_sf"/>
</dbReference>
<gene>
    <name evidence="2" type="ORF">G2W53_003635</name>
</gene>
<organism evidence="2 3">
    <name type="scientific">Senna tora</name>
    <dbReference type="NCBI Taxonomy" id="362788"/>
    <lineage>
        <taxon>Eukaryota</taxon>
        <taxon>Viridiplantae</taxon>
        <taxon>Streptophyta</taxon>
        <taxon>Embryophyta</taxon>
        <taxon>Tracheophyta</taxon>
        <taxon>Spermatophyta</taxon>
        <taxon>Magnoliopsida</taxon>
        <taxon>eudicotyledons</taxon>
        <taxon>Gunneridae</taxon>
        <taxon>Pentapetalae</taxon>
        <taxon>rosids</taxon>
        <taxon>fabids</taxon>
        <taxon>Fabales</taxon>
        <taxon>Fabaceae</taxon>
        <taxon>Caesalpinioideae</taxon>
        <taxon>Cassia clade</taxon>
        <taxon>Senna</taxon>
    </lineage>
</organism>
<dbReference type="GO" id="GO:0003677">
    <property type="term" value="F:DNA binding"/>
    <property type="evidence" value="ECO:0007669"/>
    <property type="project" value="InterPro"/>
</dbReference>
<evidence type="ECO:0000313" key="3">
    <source>
        <dbReference type="Proteomes" id="UP000634136"/>
    </source>
</evidence>
<feature type="domain" description="Reverse transcriptase" evidence="1">
    <location>
        <begin position="240"/>
        <end position="503"/>
    </location>
</feature>
<dbReference type="CDD" id="cd01650">
    <property type="entry name" value="RT_nLTR_like"/>
    <property type="match status" value="1"/>
</dbReference>
<dbReference type="AlphaFoldDB" id="A0A835CJF6"/>
<dbReference type="PROSITE" id="PS50878">
    <property type="entry name" value="RT_POL"/>
    <property type="match status" value="1"/>
</dbReference>
<dbReference type="GO" id="GO:0006281">
    <property type="term" value="P:DNA repair"/>
    <property type="evidence" value="ECO:0007669"/>
    <property type="project" value="InterPro"/>
</dbReference>
<keyword evidence="3" id="KW-1185">Reference proteome</keyword>
<dbReference type="Proteomes" id="UP000634136">
    <property type="component" value="Unassembled WGS sequence"/>
</dbReference>
<reference evidence="2" key="1">
    <citation type="submission" date="2020-09" db="EMBL/GenBank/DDBJ databases">
        <title>Genome-Enabled Discovery of Anthraquinone Biosynthesis in Senna tora.</title>
        <authorList>
            <person name="Kang S.-H."/>
            <person name="Pandey R.P."/>
            <person name="Lee C.-M."/>
            <person name="Sim J.-S."/>
            <person name="Jeong J.-T."/>
            <person name="Choi B.-S."/>
            <person name="Jung M."/>
            <person name="Ginzburg D."/>
            <person name="Zhao K."/>
            <person name="Won S.Y."/>
            <person name="Oh T.-J."/>
            <person name="Yu Y."/>
            <person name="Kim N.-H."/>
            <person name="Lee O.R."/>
            <person name="Lee T.-H."/>
            <person name="Bashyal P."/>
            <person name="Kim T.-S."/>
            <person name="Lee W.-H."/>
            <person name="Kawkins C."/>
            <person name="Kim C.-K."/>
            <person name="Kim J.S."/>
            <person name="Ahn B.O."/>
            <person name="Rhee S.Y."/>
            <person name="Sohng J.K."/>
        </authorList>
    </citation>
    <scope>NUCLEOTIDE SEQUENCE</scope>
    <source>
        <tissue evidence="2">Leaf</tissue>
    </source>
</reference>
<dbReference type="OrthoDB" id="5953030at2759"/>
<dbReference type="InterPro" id="IPR000477">
    <property type="entry name" value="RT_dom"/>
</dbReference>
<dbReference type="PANTHER" id="PTHR33116:SF86">
    <property type="entry name" value="REVERSE TRANSCRIPTASE DOMAIN-CONTAINING PROTEIN"/>
    <property type="match status" value="1"/>
</dbReference>
<evidence type="ECO:0000259" key="1">
    <source>
        <dbReference type="PROSITE" id="PS50878"/>
    </source>
</evidence>
<dbReference type="EMBL" id="JAAIUW010000002">
    <property type="protein sequence ID" value="KAF7841337.1"/>
    <property type="molecule type" value="Genomic_DNA"/>
</dbReference>
<dbReference type="GO" id="GO:0004519">
    <property type="term" value="F:endonuclease activity"/>
    <property type="evidence" value="ECO:0007669"/>
    <property type="project" value="InterPro"/>
</dbReference>
<dbReference type="SUPFAM" id="SSF56219">
    <property type="entry name" value="DNase I-like"/>
    <property type="match status" value="1"/>
</dbReference>
<sequence>MRKAPTVKRLRDLCFKYQPDLLFVQETKCTPEKMPKWKKLCLFYYSYFVNPDGTKGGLGDFNQVGTNIEKLSKCRNIPGSKDMTDTINDIGLIDLKSKGNWFTWTNGRQGDDSVWERLDKSFRNLEWIRSFPDTKRQFKFEAMWLQHPQFHHIVRQAWNKPTNGSRAIQLKEKIKSVSKDIWSWNKSTFGNLNHQINQAYQEVEYLQKHLHSQGQRDTEFVARKRMEFLQKCDEIRWAQRANQLCIHLSNGNWTSDDTVIKQEALDFFKALYTSHDVAEDNDRMEFIRSSGRLIQDNILIASEIMHYIKGCKRTKQGWATMKVDLNKAYDKISWKFLRDVLNYMNFPPLWQQILMECVSTVSMNIKINGESTNWFSPTAGLRQGDPLSPYLYVLCANVLSHHLSIAQEKKKIRGIKIGRETPTINHLMYADDILLFFKADKKTSEEVGRLFQKFGEMTGLWMNHQKTEIKFSPNISNEGKRALTNIFQCKNVDHLGKYLGGFIDGANTQRRNASLILDNLQQHLTGWKAKMLSQAARTTLIKAVVSAVPIYHMQHTWLSHSDASKCDTIMRKFFWGHWDDKRTPTMISWKRMCCSQEKGGMGFRQTKKFNEALLAKQVWRILTQDQTLLSKVFMAKYRGCIQNYDFKSKNSSSYLWKKLCQVSEVVTKNLGWKVGNGRKIYLKDRKWFQMDCNNHNFSRLNDLMLPGGFWDSRKVAQVYHKHNADLVLDTVISHTNGQDNLIWKINFNVRKAYELITEDNNNFNTQRYNWKRVWNLPLPYKTVLFWWKTLNCGLPLRANLAKRGLNLNTSCPFDCSEEETEEHLFKECQFSRSVWLASRLNLRIDDINHNYVLNWIHDLMKQRVNDPTNHHPDIGETAIAISYNAVDGIRENARMKDHDYFFNIDEPRRPGRRHDPNTRTDNLEPHINCYEVKNRRTQRKVITLKRNEGGRESTLCHLVTDFNQNLILATLRCIRLFLESLPSQHSEAIRINIPNITTANYLQHNSKAPIRFQTILSDICNICTNRNVSFHFQDQQATHNREGEASNWPIGWYPIN</sequence>
<dbReference type="InterPro" id="IPR043502">
    <property type="entry name" value="DNA/RNA_pol_sf"/>
</dbReference>
<comment type="caution">
    <text evidence="2">The sequence shown here is derived from an EMBL/GenBank/DDBJ whole genome shotgun (WGS) entry which is preliminary data.</text>
</comment>
<dbReference type="PROSITE" id="PS00726">
    <property type="entry name" value="AP_NUCLEASE_F1_1"/>
    <property type="match status" value="1"/>
</dbReference>
<dbReference type="PANTHER" id="PTHR33116">
    <property type="entry name" value="REVERSE TRANSCRIPTASE ZINC-BINDING DOMAIN-CONTAINING PROTEIN-RELATED-RELATED"/>
    <property type="match status" value="1"/>
</dbReference>
<dbReference type="InterPro" id="IPR020847">
    <property type="entry name" value="AP_endonuclease_F1_BS"/>
</dbReference>
<dbReference type="SUPFAM" id="SSF56672">
    <property type="entry name" value="DNA/RNA polymerases"/>
    <property type="match status" value="1"/>
</dbReference>
<proteinExistence type="predicted"/>
<dbReference type="Pfam" id="PF00078">
    <property type="entry name" value="RVT_1"/>
    <property type="match status" value="1"/>
</dbReference>
<name>A0A835CJF6_9FABA</name>